<evidence type="ECO:0000313" key="1">
    <source>
        <dbReference type="EMBL" id="EMB16670.1"/>
    </source>
</evidence>
<sequence>MSLIFRSVLSDDDAASVIVMAKAEGGCTSQSCIDLRPFFMSQGQSDGEA</sequence>
<dbReference type="AlphaFoldDB" id="M2AHR1"/>
<gene>
    <name evidence="1" type="ORF">RE6C_02601</name>
</gene>
<reference evidence="1" key="2">
    <citation type="journal article" date="2013" name="Mar. Genomics">
        <title>Expression of sulfatases in Rhodopirellula baltica and the diversity of sulfatases in the genus Rhodopirellula.</title>
        <authorList>
            <person name="Wegner C.E."/>
            <person name="Richter-Heitmann T."/>
            <person name="Klindworth A."/>
            <person name="Klockow C."/>
            <person name="Richter M."/>
            <person name="Achstetter T."/>
            <person name="Glockner F.O."/>
            <person name="Harder J."/>
        </authorList>
    </citation>
    <scope>NUCLEOTIDE SEQUENCE [LARGE SCALE GENOMIC DNA]</scope>
    <source>
        <strain evidence="1">6C</strain>
    </source>
</reference>
<keyword evidence="2" id="KW-1185">Reference proteome</keyword>
<accession>M2AHR1</accession>
<dbReference type="EMBL" id="ANMO01000118">
    <property type="protein sequence ID" value="EMB16670.1"/>
    <property type="molecule type" value="Genomic_DNA"/>
</dbReference>
<evidence type="ECO:0000313" key="2">
    <source>
        <dbReference type="Proteomes" id="UP000011529"/>
    </source>
</evidence>
<proteinExistence type="predicted"/>
<comment type="caution">
    <text evidence="1">The sequence shown here is derived from an EMBL/GenBank/DDBJ whole genome shotgun (WGS) entry which is preliminary data.</text>
</comment>
<dbReference type="Proteomes" id="UP000011529">
    <property type="component" value="Unassembled WGS sequence"/>
</dbReference>
<reference evidence="1" key="1">
    <citation type="submission" date="2012-11" db="EMBL/GenBank/DDBJ databases">
        <title>Permanent draft genomes of Rhodopirellula europaea strain SH398 and 6C.</title>
        <authorList>
            <person name="Richter M."/>
            <person name="Richter-Heitmann T."/>
            <person name="Frank C."/>
            <person name="Harder J."/>
            <person name="Glockner F.O."/>
        </authorList>
    </citation>
    <scope>NUCLEOTIDE SEQUENCE</scope>
    <source>
        <strain evidence="1">6C</strain>
    </source>
</reference>
<name>M2AHR1_9BACT</name>
<protein>
    <submittedName>
        <fullName evidence="1">Uncharacterized protein</fullName>
    </submittedName>
</protein>
<organism evidence="1 2">
    <name type="scientific">Rhodopirellula europaea 6C</name>
    <dbReference type="NCBI Taxonomy" id="1263867"/>
    <lineage>
        <taxon>Bacteria</taxon>
        <taxon>Pseudomonadati</taxon>
        <taxon>Planctomycetota</taxon>
        <taxon>Planctomycetia</taxon>
        <taxon>Pirellulales</taxon>
        <taxon>Pirellulaceae</taxon>
        <taxon>Rhodopirellula</taxon>
    </lineage>
</organism>